<dbReference type="Gene3D" id="2.60.40.3620">
    <property type="match status" value="1"/>
</dbReference>
<feature type="domain" description="SusE outer membrane protein" evidence="2">
    <location>
        <begin position="38"/>
        <end position="132"/>
    </location>
</feature>
<accession>A0AAE3QNW5</accession>
<dbReference type="AlphaFoldDB" id="A0AAE3QNW5"/>
<dbReference type="Pfam" id="PF14292">
    <property type="entry name" value="SusE"/>
    <property type="match status" value="1"/>
</dbReference>
<name>A0AAE3QNW5_9BACT</name>
<dbReference type="EMBL" id="JASJOS010000009">
    <property type="protein sequence ID" value="MDJ1482802.1"/>
    <property type="molecule type" value="Genomic_DNA"/>
</dbReference>
<dbReference type="InterPro" id="IPR025970">
    <property type="entry name" value="SusE"/>
</dbReference>
<reference evidence="3" key="1">
    <citation type="submission" date="2023-05" db="EMBL/GenBank/DDBJ databases">
        <authorList>
            <person name="Zhang X."/>
        </authorList>
    </citation>
    <scope>NUCLEOTIDE SEQUENCE</scope>
    <source>
        <strain evidence="3">YF14B1</strain>
    </source>
</reference>
<comment type="caution">
    <text evidence="3">The sequence shown here is derived from an EMBL/GenBank/DDBJ whole genome shotgun (WGS) entry which is preliminary data.</text>
</comment>
<feature type="signal peptide" evidence="1">
    <location>
        <begin position="1"/>
        <end position="23"/>
    </location>
</feature>
<organism evidence="3 4">
    <name type="scientific">Xanthocytophaga flava</name>
    <dbReference type="NCBI Taxonomy" id="3048013"/>
    <lineage>
        <taxon>Bacteria</taxon>
        <taxon>Pseudomonadati</taxon>
        <taxon>Bacteroidota</taxon>
        <taxon>Cytophagia</taxon>
        <taxon>Cytophagales</taxon>
        <taxon>Rhodocytophagaceae</taxon>
        <taxon>Xanthocytophaga</taxon>
    </lineage>
</organism>
<evidence type="ECO:0000259" key="2">
    <source>
        <dbReference type="Pfam" id="PF14292"/>
    </source>
</evidence>
<protein>
    <submittedName>
        <fullName evidence="3">SusE domain-containing protein</fullName>
    </submittedName>
</protein>
<dbReference type="PROSITE" id="PS51257">
    <property type="entry name" value="PROKAR_LIPOPROTEIN"/>
    <property type="match status" value="1"/>
</dbReference>
<evidence type="ECO:0000256" key="1">
    <source>
        <dbReference type="SAM" id="SignalP"/>
    </source>
</evidence>
<dbReference type="Proteomes" id="UP001241110">
    <property type="component" value="Unassembled WGS sequence"/>
</dbReference>
<feature type="chain" id="PRO_5042044178" evidence="1">
    <location>
        <begin position="24"/>
        <end position="380"/>
    </location>
</feature>
<evidence type="ECO:0000313" key="4">
    <source>
        <dbReference type="Proteomes" id="UP001241110"/>
    </source>
</evidence>
<keyword evidence="1" id="KW-0732">Signal</keyword>
<dbReference type="RefSeq" id="WP_313982168.1">
    <property type="nucleotide sequence ID" value="NZ_JASJOS010000009.1"/>
</dbReference>
<evidence type="ECO:0000313" key="3">
    <source>
        <dbReference type="EMBL" id="MDJ1482802.1"/>
    </source>
</evidence>
<sequence length="380" mass="41630">MTKIHSFLSWIVLLMLGAMMSCQDESKDLDLTLTPANILFTPADNISVKLQPTTSASVVFEWEQAKAEDGTLVLYEVLFDKENGDFSNPVAVVLSDGSGAQNRLTLSHKNLNKIAATAGIASLTSGKLKWTVTSSKGPNIVQSTNARTLSVDRPAGFAEVPTTAYLTGSATETGTDISKALPLKKTSEGTFEIFTSLKAGSFKIVSGTTNDAKVFSATNNLSALAEGGETTIEGDTKLYRLEFDFNNAAMTATEITEVGLWIAAQNKVTVTLPYVGNSTWKIENTPIEFFQFDWGRDERYKFRLKTKANGEESEIWYASQSSDNSRPVTGTPASYFYLTSKPASQWDYSYKFASEVDKSNVDITVYFQPTAEYTHKVVVR</sequence>
<proteinExistence type="predicted"/>
<gene>
    <name evidence="3" type="ORF">QNI16_20040</name>
</gene>